<dbReference type="EnsemblProtists" id="HpaT801880">
    <property type="protein sequence ID" value="HpaP801880"/>
    <property type="gene ID" value="HpaG801880"/>
</dbReference>
<evidence type="ECO:0008006" key="5">
    <source>
        <dbReference type="Google" id="ProtNLM"/>
    </source>
</evidence>
<keyword evidence="4" id="KW-1185">Reference proteome</keyword>
<dbReference type="AlphaFoldDB" id="M4B6H9"/>
<feature type="compositionally biased region" description="Basic and acidic residues" evidence="1">
    <location>
        <begin position="315"/>
        <end position="332"/>
    </location>
</feature>
<feature type="signal peptide" evidence="2">
    <location>
        <begin position="1"/>
        <end position="21"/>
    </location>
</feature>
<feature type="region of interest" description="Disordered" evidence="1">
    <location>
        <begin position="306"/>
        <end position="332"/>
    </location>
</feature>
<dbReference type="InParanoid" id="M4B6H9"/>
<proteinExistence type="predicted"/>
<organism evidence="3 4">
    <name type="scientific">Hyaloperonospora arabidopsidis (strain Emoy2)</name>
    <name type="common">Downy mildew agent</name>
    <name type="synonym">Peronospora arabidopsidis</name>
    <dbReference type="NCBI Taxonomy" id="559515"/>
    <lineage>
        <taxon>Eukaryota</taxon>
        <taxon>Sar</taxon>
        <taxon>Stramenopiles</taxon>
        <taxon>Oomycota</taxon>
        <taxon>Peronosporomycetes</taxon>
        <taxon>Peronosporales</taxon>
        <taxon>Peronosporaceae</taxon>
        <taxon>Hyaloperonospora</taxon>
    </lineage>
</organism>
<evidence type="ECO:0000256" key="1">
    <source>
        <dbReference type="SAM" id="MobiDB-lite"/>
    </source>
</evidence>
<evidence type="ECO:0000313" key="3">
    <source>
        <dbReference type="EnsemblProtists" id="HpaP801880"/>
    </source>
</evidence>
<protein>
    <recommendedName>
        <fullName evidence="5">Tim44-like domain-containing protein</fullName>
    </recommendedName>
</protein>
<dbReference type="OMA" id="FAWTFEA"/>
<accession>M4B6H9</accession>
<sequence>MTFFYSKYLAWTLSCLTTARGDTNRTQLNPYRQPFVTFDKRSYLLKPLRRPMLQVPCLPFLRRPTVVHRLFSTSKSRDWFGIESEYFSLRGIGIASRVFRGLPQLTRYIRDTPRQIFASQTSDQARSAMYVLSKFPMNGHVDLPEFVLGAEQVAHVVLSRLYMRESDEIKRFLEQVATSESLGILGQKPSVVVKGPIRQAIEVGSSASLPSSSSLDHLCINGTALEAVEYTRERVDEQVMREWMTIRVQYDVTEHLRVLLGEGGEKKGLGDRRVINTRFAWTFEAEVMEPAEVEWRIVEASPFEEKPVECTTIEEQTRDQDDKKEEERAPRV</sequence>
<dbReference type="EMBL" id="JH598543">
    <property type="status" value="NOT_ANNOTATED_CDS"/>
    <property type="molecule type" value="Genomic_DNA"/>
</dbReference>
<dbReference type="HOGENOM" id="CLU_071450_0_0_1"/>
<keyword evidence="2" id="KW-0732">Signal</keyword>
<reference evidence="4" key="1">
    <citation type="journal article" date="2010" name="Science">
        <title>Signatures of adaptation to obligate biotrophy in the Hyaloperonospora arabidopsidis genome.</title>
        <authorList>
            <person name="Baxter L."/>
            <person name="Tripathy S."/>
            <person name="Ishaque N."/>
            <person name="Boot N."/>
            <person name="Cabral A."/>
            <person name="Kemen E."/>
            <person name="Thines M."/>
            <person name="Ah-Fong A."/>
            <person name="Anderson R."/>
            <person name="Badejoko W."/>
            <person name="Bittner-Eddy P."/>
            <person name="Boore J.L."/>
            <person name="Chibucos M.C."/>
            <person name="Coates M."/>
            <person name="Dehal P."/>
            <person name="Delehaunty K."/>
            <person name="Dong S."/>
            <person name="Downton P."/>
            <person name="Dumas B."/>
            <person name="Fabro G."/>
            <person name="Fronick C."/>
            <person name="Fuerstenberg S.I."/>
            <person name="Fulton L."/>
            <person name="Gaulin E."/>
            <person name="Govers F."/>
            <person name="Hughes L."/>
            <person name="Humphray S."/>
            <person name="Jiang R.H."/>
            <person name="Judelson H."/>
            <person name="Kamoun S."/>
            <person name="Kyung K."/>
            <person name="Meijer H."/>
            <person name="Minx P."/>
            <person name="Morris P."/>
            <person name="Nelson J."/>
            <person name="Phuntumart V."/>
            <person name="Qutob D."/>
            <person name="Rehmany A."/>
            <person name="Rougon-Cardoso A."/>
            <person name="Ryden P."/>
            <person name="Torto-Alalibo T."/>
            <person name="Studholme D."/>
            <person name="Wang Y."/>
            <person name="Win J."/>
            <person name="Wood J."/>
            <person name="Clifton S.W."/>
            <person name="Rogers J."/>
            <person name="Van den Ackerveken G."/>
            <person name="Jones J.D."/>
            <person name="McDowell J.M."/>
            <person name="Beynon J."/>
            <person name="Tyler B.M."/>
        </authorList>
    </citation>
    <scope>NUCLEOTIDE SEQUENCE [LARGE SCALE GENOMIC DNA]</scope>
    <source>
        <strain evidence="4">Emoy2</strain>
    </source>
</reference>
<dbReference type="eggNOG" id="ENOG502S2I8">
    <property type="taxonomic scope" value="Eukaryota"/>
</dbReference>
<evidence type="ECO:0000256" key="2">
    <source>
        <dbReference type="SAM" id="SignalP"/>
    </source>
</evidence>
<reference evidence="3" key="2">
    <citation type="submission" date="2015-06" db="UniProtKB">
        <authorList>
            <consortium name="EnsemblProtists"/>
        </authorList>
    </citation>
    <scope>IDENTIFICATION</scope>
    <source>
        <strain evidence="3">Emoy2</strain>
    </source>
</reference>
<evidence type="ECO:0000313" key="4">
    <source>
        <dbReference type="Proteomes" id="UP000011713"/>
    </source>
</evidence>
<name>M4B6H9_HYAAE</name>
<dbReference type="VEuPathDB" id="FungiDB:HpaG801880"/>
<feature type="chain" id="PRO_5004048517" description="Tim44-like domain-containing protein" evidence="2">
    <location>
        <begin position="22"/>
        <end position="332"/>
    </location>
</feature>
<dbReference type="Proteomes" id="UP000011713">
    <property type="component" value="Unassembled WGS sequence"/>
</dbReference>